<evidence type="ECO:0000313" key="4">
    <source>
        <dbReference type="EMBL" id="CAI9272066.1"/>
    </source>
</evidence>
<comment type="similarity">
    <text evidence="2">Belongs to the PPR family. PCMP-E subfamily.</text>
</comment>
<dbReference type="AlphaFoldDB" id="A0AA35V751"/>
<feature type="repeat" description="PPR" evidence="3">
    <location>
        <begin position="503"/>
        <end position="533"/>
    </location>
</feature>
<dbReference type="InterPro" id="IPR046960">
    <property type="entry name" value="PPR_At4g14850-like_plant"/>
</dbReference>
<dbReference type="FunFam" id="1.25.40.10:FF:000205">
    <property type="entry name" value="Pentatricopeptide repeat-containing protein, mitochondrial"/>
    <property type="match status" value="1"/>
</dbReference>
<dbReference type="Gene3D" id="1.25.40.10">
    <property type="entry name" value="Tetratricopeptide repeat domain"/>
    <property type="match status" value="6"/>
</dbReference>
<dbReference type="InterPro" id="IPR011990">
    <property type="entry name" value="TPR-like_helical_dom_sf"/>
</dbReference>
<evidence type="ECO:0000313" key="5">
    <source>
        <dbReference type="Proteomes" id="UP001177003"/>
    </source>
</evidence>
<feature type="repeat" description="PPR" evidence="3">
    <location>
        <begin position="266"/>
        <end position="300"/>
    </location>
</feature>
<dbReference type="PANTHER" id="PTHR47926">
    <property type="entry name" value="PENTATRICOPEPTIDE REPEAT-CONTAINING PROTEIN"/>
    <property type="match status" value="1"/>
</dbReference>
<accession>A0AA35V751</accession>
<reference evidence="4" key="1">
    <citation type="submission" date="2023-04" db="EMBL/GenBank/DDBJ databases">
        <authorList>
            <person name="Vijverberg K."/>
            <person name="Xiong W."/>
            <person name="Schranz E."/>
        </authorList>
    </citation>
    <scope>NUCLEOTIDE SEQUENCE</scope>
</reference>
<proteinExistence type="inferred from homology"/>
<dbReference type="FunFam" id="1.25.40.10:FF:000797">
    <property type="entry name" value="Pentatricopeptide repeat-containing protein chloroplastic"/>
    <property type="match status" value="1"/>
</dbReference>
<dbReference type="PROSITE" id="PS51375">
    <property type="entry name" value="PPR"/>
    <property type="match status" value="7"/>
</dbReference>
<dbReference type="Proteomes" id="UP001177003">
    <property type="component" value="Chromosome 2"/>
</dbReference>
<keyword evidence="1" id="KW-0677">Repeat</keyword>
<evidence type="ECO:0000256" key="1">
    <source>
        <dbReference type="ARBA" id="ARBA00022737"/>
    </source>
</evidence>
<dbReference type="GO" id="GO:0003723">
    <property type="term" value="F:RNA binding"/>
    <property type="evidence" value="ECO:0007669"/>
    <property type="project" value="InterPro"/>
</dbReference>
<feature type="repeat" description="PPR" evidence="3">
    <location>
        <begin position="397"/>
        <end position="431"/>
    </location>
</feature>
<dbReference type="Pfam" id="PF01535">
    <property type="entry name" value="PPR"/>
    <property type="match status" value="10"/>
</dbReference>
<keyword evidence="5" id="KW-1185">Reference proteome</keyword>
<dbReference type="PANTHER" id="PTHR47926:SF392">
    <property type="entry name" value="PENTATRICOPEPTIDE REPEAT-CONTAINING PROTEIN"/>
    <property type="match status" value="1"/>
</dbReference>
<feature type="repeat" description="PPR" evidence="3">
    <location>
        <begin position="467"/>
        <end position="497"/>
    </location>
</feature>
<name>A0AA35V751_LACSI</name>
<feature type="repeat" description="PPR" evidence="3">
    <location>
        <begin position="71"/>
        <end position="101"/>
    </location>
</feature>
<organism evidence="4 5">
    <name type="scientific">Lactuca saligna</name>
    <name type="common">Willowleaf lettuce</name>
    <dbReference type="NCBI Taxonomy" id="75948"/>
    <lineage>
        <taxon>Eukaryota</taxon>
        <taxon>Viridiplantae</taxon>
        <taxon>Streptophyta</taxon>
        <taxon>Embryophyta</taxon>
        <taxon>Tracheophyta</taxon>
        <taxon>Spermatophyta</taxon>
        <taxon>Magnoliopsida</taxon>
        <taxon>eudicotyledons</taxon>
        <taxon>Gunneridae</taxon>
        <taxon>Pentapetalae</taxon>
        <taxon>asterids</taxon>
        <taxon>campanulids</taxon>
        <taxon>Asterales</taxon>
        <taxon>Asteraceae</taxon>
        <taxon>Cichorioideae</taxon>
        <taxon>Cichorieae</taxon>
        <taxon>Lactucinae</taxon>
        <taxon>Lactuca</taxon>
    </lineage>
</organism>
<dbReference type="InterPro" id="IPR046848">
    <property type="entry name" value="E_motif"/>
</dbReference>
<evidence type="ECO:0008006" key="6">
    <source>
        <dbReference type="Google" id="ProtNLM"/>
    </source>
</evidence>
<dbReference type="NCBIfam" id="TIGR00756">
    <property type="entry name" value="PPR"/>
    <property type="match status" value="8"/>
</dbReference>
<dbReference type="GO" id="GO:0009451">
    <property type="term" value="P:RNA modification"/>
    <property type="evidence" value="ECO:0007669"/>
    <property type="project" value="InterPro"/>
</dbReference>
<dbReference type="GO" id="GO:0005739">
    <property type="term" value="C:mitochondrion"/>
    <property type="evidence" value="ECO:0007669"/>
    <property type="project" value="UniProtKB-ARBA"/>
</dbReference>
<protein>
    <recommendedName>
        <fullName evidence="6">Pentatricopeptide repeat-containing protein</fullName>
    </recommendedName>
</protein>
<dbReference type="Pfam" id="PF20431">
    <property type="entry name" value="E_motif"/>
    <property type="match status" value="1"/>
</dbReference>
<dbReference type="EMBL" id="OX465078">
    <property type="protein sequence ID" value="CAI9272066.1"/>
    <property type="molecule type" value="Genomic_DNA"/>
</dbReference>
<dbReference type="InterPro" id="IPR002885">
    <property type="entry name" value="PPR_rpt"/>
</dbReference>
<dbReference type="Pfam" id="PF13041">
    <property type="entry name" value="PPR_2"/>
    <property type="match status" value="2"/>
</dbReference>
<evidence type="ECO:0000256" key="3">
    <source>
        <dbReference type="PROSITE-ProRule" id="PRU00708"/>
    </source>
</evidence>
<sequence>MDLDLQTCPRLLQTITSHLLNKQGKPLHLLFLKRGFFPSSITLANRLLQMYVRCDYLDDARKVFDEMPQRNCFTWNSMIEGYIKSRNTKESLHLFYAMPHKNTFSWNMIISGSVKAGNLNLARKLFDEMPVKNGVALNSMIHGYAKNRQSAEAISLFKDLKSSCDVDIYVLATVIGACTDLLALRLGKIIHGFIVVNGVEIDPVLGSSIVNMYGKCSDLDTASLMLHNLPYPDDFSLSSLISAYSNTNKLSEAKRIFSMKKDKPPCVALWNSLISGYISNNMATEARVLFVEMRRNGTKEDASTIASVLSASCDIMYATQVHAHVCKFGVIHDLIVASVLINTYAKCGSPNSACNLFNEINTNTYDTVLLNSMISIYFSCGRIEDAKRVFHSIKSKTLITWNSMISGLTQNGYPSEALKYFRELNTKGFKIDKFSLASVISTCGTISFLELGQQLFSRAIVIGLDNDKIVSTSLVDFYCKCGDVDNGRKLFDEMVEKESCDVDEASWNSMLMGYATNGYGIEALDLFNDMRKAIGILPTDITFTAVLSACDHCGLYEEGLKWFYAMKNEYCIDQGVEHYSCLIDLLARVGRVEEAMNLVVSMPEFKDDVSMWSAILRGCVAHGDRILGKKVAEKMIEMDPKNPDGYVQLASIFAGCGEWVGSEQLRKLMTAQRIQKLPGTSWV</sequence>
<feature type="repeat" description="PPR" evidence="3">
    <location>
        <begin position="366"/>
        <end position="396"/>
    </location>
</feature>
<gene>
    <name evidence="4" type="ORF">LSALG_LOCUS12312</name>
</gene>
<feature type="repeat" description="PPR" evidence="3">
    <location>
        <begin position="102"/>
        <end position="136"/>
    </location>
</feature>
<evidence type="ECO:0000256" key="2">
    <source>
        <dbReference type="ARBA" id="ARBA00061659"/>
    </source>
</evidence>